<keyword evidence="2" id="KW-0560">Oxidoreductase</keyword>
<sequence>MTVLINGTVNFNPDDAVKVLRETAQLMIDTRTQEGCRHYVWSLDPAVPGRIYVHENWESSEHLAAHLASAFYTDMLALLYQYEIHDTDILKYRIDHAEPVYDETGTPRADFFTG</sequence>
<protein>
    <submittedName>
        <fullName evidence="2">Antibiotic biosynthesis monooxygenase</fullName>
    </submittedName>
</protein>
<dbReference type="InterPro" id="IPR011008">
    <property type="entry name" value="Dimeric_a/b-barrel"/>
</dbReference>
<dbReference type="GO" id="GO:0004497">
    <property type="term" value="F:monooxygenase activity"/>
    <property type="evidence" value="ECO:0007669"/>
    <property type="project" value="UniProtKB-KW"/>
</dbReference>
<evidence type="ECO:0000259" key="1">
    <source>
        <dbReference type="PROSITE" id="PS51725"/>
    </source>
</evidence>
<keyword evidence="3" id="KW-1185">Reference proteome</keyword>
<keyword evidence="2" id="KW-0503">Monooxygenase</keyword>
<dbReference type="Gene3D" id="3.30.70.100">
    <property type="match status" value="1"/>
</dbReference>
<proteinExistence type="predicted"/>
<name>A0ABY5TLB2_9GAMM</name>
<gene>
    <name evidence="2" type="ORF">NYF23_11585</name>
</gene>
<evidence type="ECO:0000313" key="2">
    <source>
        <dbReference type="EMBL" id="UVW34645.1"/>
    </source>
</evidence>
<evidence type="ECO:0000313" key="3">
    <source>
        <dbReference type="Proteomes" id="UP001059934"/>
    </source>
</evidence>
<dbReference type="Pfam" id="PF03992">
    <property type="entry name" value="ABM"/>
    <property type="match status" value="1"/>
</dbReference>
<organism evidence="2 3">
    <name type="scientific">SAR92 clade bacterium H455</name>
    <dbReference type="NCBI Taxonomy" id="2974818"/>
    <lineage>
        <taxon>Bacteria</taxon>
        <taxon>Pseudomonadati</taxon>
        <taxon>Pseudomonadota</taxon>
        <taxon>Gammaproteobacteria</taxon>
        <taxon>Cellvibrionales</taxon>
        <taxon>Porticoccaceae</taxon>
        <taxon>SAR92 clade</taxon>
    </lineage>
</organism>
<reference evidence="2" key="1">
    <citation type="submission" date="2022-08" db="EMBL/GenBank/DDBJ databases">
        <title>Catabolic pathway analysis in culturable SAR92 clade bacteria reveals their overlooked roles in DMSP degradation in coastal seas.</title>
        <authorList>
            <person name="He X."/>
            <person name="Zhang X."/>
            <person name="Zhang Y."/>
        </authorList>
    </citation>
    <scope>NUCLEOTIDE SEQUENCE</scope>
    <source>
        <strain evidence="2">H455</strain>
    </source>
</reference>
<dbReference type="Proteomes" id="UP001059934">
    <property type="component" value="Chromosome"/>
</dbReference>
<feature type="domain" description="ABM" evidence="1">
    <location>
        <begin position="3"/>
        <end position="94"/>
    </location>
</feature>
<dbReference type="SUPFAM" id="SSF54909">
    <property type="entry name" value="Dimeric alpha+beta barrel"/>
    <property type="match status" value="1"/>
</dbReference>
<dbReference type="InterPro" id="IPR007138">
    <property type="entry name" value="ABM_dom"/>
</dbReference>
<dbReference type="PROSITE" id="PS51725">
    <property type="entry name" value="ABM"/>
    <property type="match status" value="1"/>
</dbReference>
<accession>A0ABY5TLB2</accession>
<dbReference type="EMBL" id="CP103416">
    <property type="protein sequence ID" value="UVW34645.1"/>
    <property type="molecule type" value="Genomic_DNA"/>
</dbReference>